<dbReference type="AntiFam" id="ANF00142">
    <property type="entry name" value="Shadow ORF (opposite yadG)"/>
</dbReference>
<protein>
    <submittedName>
        <fullName evidence="1">Uncharacterized protein</fullName>
    </submittedName>
</protein>
<dbReference type="EMBL" id="VSSQ01000374">
    <property type="protein sequence ID" value="MPL92914.1"/>
    <property type="molecule type" value="Genomic_DNA"/>
</dbReference>
<proteinExistence type="predicted"/>
<organism evidence="1">
    <name type="scientific">bioreactor metagenome</name>
    <dbReference type="NCBI Taxonomy" id="1076179"/>
    <lineage>
        <taxon>unclassified sequences</taxon>
        <taxon>metagenomes</taxon>
        <taxon>ecological metagenomes</taxon>
    </lineage>
</organism>
<comment type="caution">
    <text evidence="1">The sequence shown here is derived from an EMBL/GenBank/DDBJ whole genome shotgun (WGS) entry which is preliminary data.</text>
</comment>
<dbReference type="AntiFam" id="ANF00095">
    <property type="entry name" value="Shadow ORF (opposite ABC transporters)"/>
</dbReference>
<gene>
    <name evidence="1" type="ORF">SDC9_39038</name>
</gene>
<name>A0A644VNB5_9ZZZZ</name>
<reference evidence="1" key="1">
    <citation type="submission" date="2019-08" db="EMBL/GenBank/DDBJ databases">
        <authorList>
            <person name="Kucharzyk K."/>
            <person name="Murdoch R.W."/>
            <person name="Higgins S."/>
            <person name="Loffler F."/>
        </authorList>
    </citation>
    <scope>NUCLEOTIDE SEQUENCE</scope>
</reference>
<accession>A0A644VNB5</accession>
<evidence type="ECO:0000313" key="1">
    <source>
        <dbReference type="EMBL" id="MPL92914.1"/>
    </source>
</evidence>
<sequence>MKFTPRDISSDWKPGAFPLPIAANIPGGEFGAAKEGGSAPPCFCFSAEEHERARRPGDAGAGADIEHRAAEDIAHRDPHRRRDAVELDVVIGHVAVIDDLVDCRRCLAVMCLLALVKDGQSLRPEAHHRLAARGPGRGLFLGHLEAAKAADVKLHVARRLAEDLRRQEVHYPDEIGHTARVRPAVEGFGIGELGDLALEHHRDPVRHHEGLFLVVGDQNEGDAHLALQLDQLDLHLLADLLVERRERLIEEQHLRLQDQRAGKRHALPLPARKRMCRARAIALEPDHLERLFHRLRLLGLRARIAAQAETDVLAHGEMREDRVGLEHHVGRALVRRDIGHVLAVDQHRARGDVLEARDGAQKRGLAAARGAKEREELALADRRSDPAQRVVITVVFVHLVELDHLRAAVERCAGRGVELAHRKPPVSLAPVFARPRRRKYSAVARSTIEATTRQVPSAMIIGICFGKRSCEKM</sequence>
<dbReference type="AlphaFoldDB" id="A0A644VNB5"/>